<dbReference type="GO" id="GO:0016020">
    <property type="term" value="C:membrane"/>
    <property type="evidence" value="ECO:0007669"/>
    <property type="project" value="UniProtKB-SubCell"/>
</dbReference>
<dbReference type="EMBL" id="JACETM010000041">
    <property type="protein sequence ID" value="MBA4724300.1"/>
    <property type="molecule type" value="Genomic_DNA"/>
</dbReference>
<dbReference type="Pfam" id="PF02674">
    <property type="entry name" value="Colicin_V"/>
    <property type="match status" value="1"/>
</dbReference>
<comment type="subcellular location">
    <subcellularLocation>
        <location evidence="1">Membrane</location>
        <topology evidence="1">Multi-pass membrane protein</topology>
    </subcellularLocation>
</comment>
<dbReference type="AlphaFoldDB" id="A0A838YL59"/>
<feature type="transmembrane region" description="Helical" evidence="5">
    <location>
        <begin position="6"/>
        <end position="26"/>
    </location>
</feature>
<gene>
    <name evidence="6" type="ORF">H2021_03675</name>
</gene>
<dbReference type="InterPro" id="IPR052719">
    <property type="entry name" value="CvpA-like"/>
</dbReference>
<dbReference type="PANTHER" id="PTHR36926:SF1">
    <property type="entry name" value="COLICIN V PRODUCTION PROTEIN"/>
    <property type="match status" value="1"/>
</dbReference>
<dbReference type="InterPro" id="IPR003825">
    <property type="entry name" value="Colicin-V_CvpA"/>
</dbReference>
<evidence type="ECO:0000256" key="1">
    <source>
        <dbReference type="ARBA" id="ARBA00004141"/>
    </source>
</evidence>
<dbReference type="GO" id="GO:0009403">
    <property type="term" value="P:toxin biosynthetic process"/>
    <property type="evidence" value="ECO:0007669"/>
    <property type="project" value="InterPro"/>
</dbReference>
<reference evidence="6 7" key="1">
    <citation type="submission" date="2020-06" db="EMBL/GenBank/DDBJ databases">
        <title>Dysbiosis in marine aquaculture revealed through microbiome analysis: reverse ecology for environmental sustainability.</title>
        <authorList>
            <person name="Haro-Moreno J.M."/>
            <person name="Coutinho F.H."/>
            <person name="Zaragoza-Solas A."/>
            <person name="Picazo A."/>
            <person name="Almagro-Moreno S."/>
            <person name="Lopez-Perez M."/>
        </authorList>
    </citation>
    <scope>NUCLEOTIDE SEQUENCE [LARGE SCALE GENOMIC DNA]</scope>
    <source>
        <strain evidence="6">MCMED-G42</strain>
    </source>
</reference>
<comment type="caution">
    <text evidence="6">The sequence shown here is derived from an EMBL/GenBank/DDBJ whole genome shotgun (WGS) entry which is preliminary data.</text>
</comment>
<dbReference type="Proteomes" id="UP000585327">
    <property type="component" value="Unassembled WGS sequence"/>
</dbReference>
<feature type="transmembrane region" description="Helical" evidence="5">
    <location>
        <begin position="105"/>
        <end position="126"/>
    </location>
</feature>
<evidence type="ECO:0000256" key="2">
    <source>
        <dbReference type="ARBA" id="ARBA00022692"/>
    </source>
</evidence>
<name>A0A838YL59_9GAMM</name>
<keyword evidence="4 5" id="KW-0472">Membrane</keyword>
<protein>
    <submittedName>
        <fullName evidence="6">CvpA family protein</fullName>
    </submittedName>
</protein>
<evidence type="ECO:0000313" key="6">
    <source>
        <dbReference type="EMBL" id="MBA4724300.1"/>
    </source>
</evidence>
<evidence type="ECO:0000256" key="5">
    <source>
        <dbReference type="SAM" id="Phobius"/>
    </source>
</evidence>
<evidence type="ECO:0000313" key="7">
    <source>
        <dbReference type="Proteomes" id="UP000585327"/>
    </source>
</evidence>
<sequence>MEALGLNITDWVILVVLVASGLMSLARGFTREFLSLFLWVFSFVAALSLEHLATPQVAAIIGSEEISKIISYVLIFIICIIGGGFLIKFISSLVKWSGASGFDRFLGVLFGFTRGLVLIFVVFLLLPASFKQSDLFVNSKISPLIDEYAPRVESYFRDLVSDKDIVEEATNLIEPLIEEVQDTTDSQEEEESS</sequence>
<feature type="transmembrane region" description="Helical" evidence="5">
    <location>
        <begin position="69"/>
        <end position="93"/>
    </location>
</feature>
<feature type="transmembrane region" description="Helical" evidence="5">
    <location>
        <begin position="33"/>
        <end position="49"/>
    </location>
</feature>
<keyword evidence="3 5" id="KW-1133">Transmembrane helix</keyword>
<evidence type="ECO:0000256" key="3">
    <source>
        <dbReference type="ARBA" id="ARBA00022989"/>
    </source>
</evidence>
<evidence type="ECO:0000256" key="4">
    <source>
        <dbReference type="ARBA" id="ARBA00023136"/>
    </source>
</evidence>
<proteinExistence type="predicted"/>
<organism evidence="6 7">
    <name type="scientific">SAR86 cluster bacterium</name>
    <dbReference type="NCBI Taxonomy" id="2030880"/>
    <lineage>
        <taxon>Bacteria</taxon>
        <taxon>Pseudomonadati</taxon>
        <taxon>Pseudomonadota</taxon>
        <taxon>Gammaproteobacteria</taxon>
        <taxon>SAR86 cluster</taxon>
    </lineage>
</organism>
<keyword evidence="2 5" id="KW-0812">Transmembrane</keyword>
<dbReference type="PANTHER" id="PTHR36926">
    <property type="entry name" value="COLICIN V PRODUCTION PROTEIN"/>
    <property type="match status" value="1"/>
</dbReference>
<accession>A0A838YL59</accession>